<dbReference type="RefSeq" id="WP_207692392.1">
    <property type="nucleotide sequence ID" value="NZ_CP061799.1"/>
</dbReference>
<dbReference type="KEGG" id="dli:dnl_31370"/>
<dbReference type="Gene3D" id="3.30.160.250">
    <property type="match status" value="1"/>
</dbReference>
<dbReference type="Proteomes" id="UP000663720">
    <property type="component" value="Chromosome"/>
</dbReference>
<dbReference type="SUPFAM" id="SSF143100">
    <property type="entry name" value="TTHA1013/TTHA0281-like"/>
    <property type="match status" value="1"/>
</dbReference>
<evidence type="ECO:0000313" key="1">
    <source>
        <dbReference type="EMBL" id="QTA80824.1"/>
    </source>
</evidence>
<organism evidence="1 2">
    <name type="scientific">Desulfonema limicola</name>
    <dbReference type="NCBI Taxonomy" id="45656"/>
    <lineage>
        <taxon>Bacteria</taxon>
        <taxon>Pseudomonadati</taxon>
        <taxon>Thermodesulfobacteriota</taxon>
        <taxon>Desulfobacteria</taxon>
        <taxon>Desulfobacterales</taxon>
        <taxon>Desulfococcaceae</taxon>
        <taxon>Desulfonema</taxon>
    </lineage>
</organism>
<reference evidence="1" key="1">
    <citation type="journal article" date="2021" name="Microb. Physiol.">
        <title>Proteogenomic Insights into the Physiology of Marine, Sulfate-Reducing, Filamentous Desulfonema limicola and Desulfonema magnum.</title>
        <authorList>
            <person name="Schnaars V."/>
            <person name="Wohlbrand L."/>
            <person name="Scheve S."/>
            <person name="Hinrichs C."/>
            <person name="Reinhardt R."/>
            <person name="Rabus R."/>
        </authorList>
    </citation>
    <scope>NUCLEOTIDE SEQUENCE</scope>
    <source>
        <strain evidence="1">5ac10</strain>
    </source>
</reference>
<proteinExistence type="predicted"/>
<keyword evidence="2" id="KW-1185">Reference proteome</keyword>
<evidence type="ECO:0008006" key="3">
    <source>
        <dbReference type="Google" id="ProtNLM"/>
    </source>
</evidence>
<dbReference type="AlphaFoldDB" id="A0A975B898"/>
<dbReference type="EMBL" id="CP061799">
    <property type="protein sequence ID" value="QTA80824.1"/>
    <property type="molecule type" value="Genomic_DNA"/>
</dbReference>
<evidence type="ECO:0000313" key="2">
    <source>
        <dbReference type="Proteomes" id="UP000663720"/>
    </source>
</evidence>
<name>A0A975B898_9BACT</name>
<gene>
    <name evidence="1" type="ORF">dnl_31370</name>
</gene>
<dbReference type="InterPro" id="IPR035069">
    <property type="entry name" value="TTHA1013/TTHA0281-like"/>
</dbReference>
<sequence>MKTMRYTYWKDDKYYIGYLNDYPDYHTQGLSKKELIDNLKELLKDIESDEIPYIRKVEELVFA</sequence>
<protein>
    <recommendedName>
        <fullName evidence="3">Type II toxin-antitoxin system HicB family antitoxin</fullName>
    </recommendedName>
</protein>
<accession>A0A975B898</accession>